<dbReference type="EMBL" id="KI925456">
    <property type="protein sequence ID" value="ETW83601.1"/>
    <property type="molecule type" value="Genomic_DNA"/>
</dbReference>
<evidence type="ECO:0000256" key="5">
    <source>
        <dbReference type="ARBA" id="ARBA00020357"/>
    </source>
</evidence>
<dbReference type="Proteomes" id="UP000030671">
    <property type="component" value="Unassembled WGS sequence"/>
</dbReference>
<feature type="compositionally biased region" description="Basic and acidic residues" evidence="12">
    <location>
        <begin position="459"/>
        <end position="481"/>
    </location>
</feature>
<dbReference type="GO" id="GO:0042802">
    <property type="term" value="F:identical protein binding"/>
    <property type="evidence" value="ECO:0007669"/>
    <property type="project" value="InterPro"/>
</dbReference>
<dbReference type="InterPro" id="IPR007131">
    <property type="entry name" value="SHD1"/>
</dbReference>
<evidence type="ECO:0000259" key="13">
    <source>
        <dbReference type="PROSITE" id="PS50002"/>
    </source>
</evidence>
<dbReference type="RefSeq" id="XP_009543379.1">
    <property type="nucleotide sequence ID" value="XM_009545084.1"/>
</dbReference>
<feature type="compositionally biased region" description="Pro residues" evidence="12">
    <location>
        <begin position="867"/>
        <end position="893"/>
    </location>
</feature>
<feature type="region of interest" description="Disordered" evidence="12">
    <location>
        <begin position="725"/>
        <end position="744"/>
    </location>
</feature>
<feature type="compositionally biased region" description="Acidic residues" evidence="12">
    <location>
        <begin position="443"/>
        <end position="455"/>
    </location>
</feature>
<dbReference type="CDD" id="cd11773">
    <property type="entry name" value="SH3_Sla1p_1"/>
    <property type="match status" value="1"/>
</dbReference>
<dbReference type="InterPro" id="IPR001452">
    <property type="entry name" value="SH3_domain"/>
</dbReference>
<name>W4KEV7_HETIT</name>
<dbReference type="PANTHER" id="PTHR15735">
    <property type="entry name" value="FCH AND DOUBLE SH3 DOMAINS PROTEIN"/>
    <property type="match status" value="1"/>
</dbReference>
<dbReference type="Gene3D" id="2.30.30.700">
    <property type="entry name" value="SLA1 homology domain 1"/>
    <property type="match status" value="1"/>
</dbReference>
<reference evidence="14 15" key="1">
    <citation type="journal article" date="2012" name="New Phytol.">
        <title>Insight into trade-off between wood decay and parasitism from the genome of a fungal forest pathogen.</title>
        <authorList>
            <person name="Olson A."/>
            <person name="Aerts A."/>
            <person name="Asiegbu F."/>
            <person name="Belbahri L."/>
            <person name="Bouzid O."/>
            <person name="Broberg A."/>
            <person name="Canback B."/>
            <person name="Coutinho P.M."/>
            <person name="Cullen D."/>
            <person name="Dalman K."/>
            <person name="Deflorio G."/>
            <person name="van Diepen L.T."/>
            <person name="Dunand C."/>
            <person name="Duplessis S."/>
            <person name="Durling M."/>
            <person name="Gonthier P."/>
            <person name="Grimwood J."/>
            <person name="Fossdal C.G."/>
            <person name="Hansson D."/>
            <person name="Henrissat B."/>
            <person name="Hietala A."/>
            <person name="Himmelstrand K."/>
            <person name="Hoffmeister D."/>
            <person name="Hogberg N."/>
            <person name="James T.Y."/>
            <person name="Karlsson M."/>
            <person name="Kohler A."/>
            <person name="Kues U."/>
            <person name="Lee Y.H."/>
            <person name="Lin Y.C."/>
            <person name="Lind M."/>
            <person name="Lindquist E."/>
            <person name="Lombard V."/>
            <person name="Lucas S."/>
            <person name="Lunden K."/>
            <person name="Morin E."/>
            <person name="Murat C."/>
            <person name="Park J."/>
            <person name="Raffaello T."/>
            <person name="Rouze P."/>
            <person name="Salamov A."/>
            <person name="Schmutz J."/>
            <person name="Solheim H."/>
            <person name="Stahlberg J."/>
            <person name="Velez H."/>
            <person name="de Vries R.P."/>
            <person name="Wiebenga A."/>
            <person name="Woodward S."/>
            <person name="Yakovlev I."/>
            <person name="Garbelotto M."/>
            <person name="Martin F."/>
            <person name="Grigoriev I.V."/>
            <person name="Stenlid J."/>
        </authorList>
    </citation>
    <scope>NUCLEOTIDE SEQUENCE [LARGE SCALE GENOMIC DNA]</scope>
    <source>
        <strain evidence="14 15">TC 32-1</strain>
    </source>
</reference>
<dbReference type="KEGG" id="hir:HETIRDRAFT_155103"/>
<dbReference type="Pfam" id="PF00018">
    <property type="entry name" value="SH3_1"/>
    <property type="match status" value="2"/>
</dbReference>
<dbReference type="PANTHER" id="PTHR15735:SF12">
    <property type="entry name" value="CDC42-INTERACTING PROTEIN 4, ISOFORM B"/>
    <property type="match status" value="1"/>
</dbReference>
<dbReference type="GO" id="GO:0003779">
    <property type="term" value="F:actin binding"/>
    <property type="evidence" value="ECO:0007669"/>
    <property type="project" value="UniProtKB-KW"/>
</dbReference>
<dbReference type="GO" id="GO:0043130">
    <property type="term" value="F:ubiquitin binding"/>
    <property type="evidence" value="ECO:0007669"/>
    <property type="project" value="InterPro"/>
</dbReference>
<dbReference type="HOGENOM" id="CLU_006319_0_0_1"/>
<feature type="region of interest" description="Disordered" evidence="12">
    <location>
        <begin position="750"/>
        <end position="922"/>
    </location>
</feature>
<protein>
    <recommendedName>
        <fullName evidence="5">Actin cytoskeleton-regulatory complex protein SLA1</fullName>
    </recommendedName>
</protein>
<evidence type="ECO:0000256" key="8">
    <source>
        <dbReference type="ARBA" id="ARBA00022753"/>
    </source>
</evidence>
<evidence type="ECO:0000256" key="4">
    <source>
        <dbReference type="ARBA" id="ARBA00007948"/>
    </source>
</evidence>
<dbReference type="InParanoid" id="W4KEV7"/>
<comment type="similarity">
    <text evidence="4">Belongs to the SLA1 family.</text>
</comment>
<evidence type="ECO:0000256" key="9">
    <source>
        <dbReference type="ARBA" id="ARBA00023203"/>
    </source>
</evidence>
<feature type="compositionally biased region" description="Gly residues" evidence="12">
    <location>
        <begin position="292"/>
        <end position="308"/>
    </location>
</feature>
<evidence type="ECO:0000313" key="15">
    <source>
        <dbReference type="Proteomes" id="UP000030671"/>
    </source>
</evidence>
<evidence type="ECO:0000256" key="12">
    <source>
        <dbReference type="SAM" id="MobiDB-lite"/>
    </source>
</evidence>
<keyword evidence="9" id="KW-0009">Actin-binding</keyword>
<comment type="subcellular location">
    <subcellularLocation>
        <location evidence="3">Cell membrane</location>
        <topology evidence="3">Peripheral membrane protein</topology>
        <orientation evidence="3">Cytoplasmic side</orientation>
    </subcellularLocation>
    <subcellularLocation>
        <location evidence="2">Cytoplasm</location>
        <location evidence="2">Cytoskeleton</location>
        <location evidence="2">Actin patch</location>
    </subcellularLocation>
    <subcellularLocation>
        <location evidence="1">Endosome membrane</location>
        <topology evidence="1">Peripheral membrane protein</topology>
        <orientation evidence="1">Cytoplasmic side</orientation>
    </subcellularLocation>
</comment>
<dbReference type="SUPFAM" id="SSF50044">
    <property type="entry name" value="SH3-domain"/>
    <property type="match status" value="3"/>
</dbReference>
<dbReference type="GO" id="GO:0030479">
    <property type="term" value="C:actin cortical patch"/>
    <property type="evidence" value="ECO:0007669"/>
    <property type="project" value="UniProtKB-SubCell"/>
</dbReference>
<feature type="region of interest" description="Disordered" evidence="12">
    <location>
        <begin position="1075"/>
        <end position="1231"/>
    </location>
</feature>
<evidence type="ECO:0000256" key="6">
    <source>
        <dbReference type="ARBA" id="ARBA00022443"/>
    </source>
</evidence>
<dbReference type="GeneID" id="20667547"/>
<dbReference type="Pfam" id="PF03983">
    <property type="entry name" value="SHD1"/>
    <property type="match status" value="1"/>
</dbReference>
<evidence type="ECO:0000256" key="7">
    <source>
        <dbReference type="ARBA" id="ARBA00022583"/>
    </source>
</evidence>
<dbReference type="OrthoDB" id="5971719at2759"/>
<feature type="compositionally biased region" description="Acidic residues" evidence="12">
    <location>
        <begin position="328"/>
        <end position="353"/>
    </location>
</feature>
<feature type="compositionally biased region" description="Pro residues" evidence="12">
    <location>
        <begin position="1113"/>
        <end position="1124"/>
    </location>
</feature>
<evidence type="ECO:0000256" key="3">
    <source>
        <dbReference type="ARBA" id="ARBA00004413"/>
    </source>
</evidence>
<dbReference type="InterPro" id="IPR056996">
    <property type="entry name" value="PH_SLA1"/>
</dbReference>
<keyword evidence="15" id="KW-1185">Reference proteome</keyword>
<dbReference type="eggNOG" id="ENOG502QQC3">
    <property type="taxonomic scope" value="Eukaryota"/>
</dbReference>
<dbReference type="AlphaFoldDB" id="W4KEV7"/>
<dbReference type="Pfam" id="PF14604">
    <property type="entry name" value="SH3_9"/>
    <property type="match status" value="1"/>
</dbReference>
<keyword evidence="6 11" id="KW-0728">SH3 domain</keyword>
<gene>
    <name evidence="14" type="ORF">HETIRDRAFT_155103</name>
</gene>
<dbReference type="GO" id="GO:0005886">
    <property type="term" value="C:plasma membrane"/>
    <property type="evidence" value="ECO:0007669"/>
    <property type="project" value="UniProtKB-SubCell"/>
</dbReference>
<feature type="compositionally biased region" description="Polar residues" evidence="12">
    <location>
        <begin position="803"/>
        <end position="814"/>
    </location>
</feature>
<feature type="compositionally biased region" description="Low complexity" evidence="12">
    <location>
        <begin position="815"/>
        <end position="841"/>
    </location>
</feature>
<dbReference type="STRING" id="747525.W4KEV7"/>
<feature type="compositionally biased region" description="Basic and acidic residues" evidence="12">
    <location>
        <begin position="490"/>
        <end position="520"/>
    </location>
</feature>
<feature type="compositionally biased region" description="Low complexity" evidence="12">
    <location>
        <begin position="894"/>
        <end position="911"/>
    </location>
</feature>
<keyword evidence="7" id="KW-0254">Endocytosis</keyword>
<keyword evidence="10" id="KW-0206">Cytoskeleton</keyword>
<dbReference type="GO" id="GO:0006897">
    <property type="term" value="P:endocytosis"/>
    <property type="evidence" value="ECO:0007669"/>
    <property type="project" value="UniProtKB-KW"/>
</dbReference>
<feature type="compositionally biased region" description="Low complexity" evidence="12">
    <location>
        <begin position="856"/>
        <end position="866"/>
    </location>
</feature>
<feature type="compositionally biased region" description="Polar residues" evidence="12">
    <location>
        <begin position="1125"/>
        <end position="1146"/>
    </location>
</feature>
<dbReference type="Gene3D" id="1.10.150.50">
    <property type="entry name" value="Transcription Factor, Ets-1"/>
    <property type="match status" value="1"/>
</dbReference>
<organism evidence="14 15">
    <name type="scientific">Heterobasidion irregulare (strain TC 32-1)</name>
    <dbReference type="NCBI Taxonomy" id="747525"/>
    <lineage>
        <taxon>Eukaryota</taxon>
        <taxon>Fungi</taxon>
        <taxon>Dikarya</taxon>
        <taxon>Basidiomycota</taxon>
        <taxon>Agaricomycotina</taxon>
        <taxon>Agaricomycetes</taxon>
        <taxon>Russulales</taxon>
        <taxon>Bondarzewiaceae</taxon>
        <taxon>Heterobasidion</taxon>
        <taxon>Heterobasidion annosum species complex</taxon>
    </lineage>
</organism>
<dbReference type="GO" id="GO:0010008">
    <property type="term" value="C:endosome membrane"/>
    <property type="evidence" value="ECO:0007669"/>
    <property type="project" value="UniProtKB-SubCell"/>
</dbReference>
<dbReference type="FunCoup" id="W4KEV7">
    <property type="interactions" value="205"/>
</dbReference>
<sequence length="1231" mass="127418">MSTDAQHYLAVLRASYDYAPQSDDEIAIREDQLLLLVERTDDDWWKVRPRADSPDAEEQPAGLVPSAYVDQAPTVKAQYAYDAVAPGELTVAEDDLLHTFGPAQDGWLLVQARGKDGAGYVPANYVEESTEEAEEAVPVAAAPILANIVVPDSAISTYADPADLVASSTKARAAAPAASDPIQTWSVSEVDRKGKKKKGTLGVGNGAVFFASESDKTPVQKWQMADVASAKIDKAKHILIEIGSSGGGSTAPASLHFHAGSKDAAEAIAAKLDASRALAAAASAAAESGSSSGSGVGDGVGAGPGAGKKGASVHFSEQGPAIIPPREDGDEEDGAAEDDEGEGEEGEEGDSDPDAAGAHAGEAAVALYDFAAQGDDEMSVAEGEALWIVERDGDEWWKCRNAKGEEGVVPASYVEVRGASGCAGPAPSGSGAPAPAPLAVAAAEEDEVEEADDSAAQEAEARASAERAQKERKKIEQEQRAKAAAAAAAEVDRKRKERDAREAEQKAKERAEADVRKRETPSPSPSPSPRPSSSSSSSKPRASTDQSPRSSIDKRGPPPSEKTRVWHDRSGQFRVEAAFLGFANGKIRLHKVNGVVIEVPSEKMSVEDMRFVERVTGRPQPQRRASDDDDEPLAHRRSSLKVPPRSATAPPSAAPAPKKPTIDWFEFFLNAGCDVDDCTRYASAFERDKMDAQILPDITESTMRSLGLREGDIIRVRKAIAARAPPLPSAGSGAGAGDAEQLRRDEELARQLQVEESKRPVASPPKLFTAGPGGALKSTRRGRPPPSKSGPLASVELGAIATASDQIQRSSTPQVSSAAGSAAPSPAPASVLVPATASVQSPAPPPPSGFDDDAWTPRPSSTKPAATPTPTPPVLEPRAPSAPPAPPAPPAPAPVAARVSSPPAAALQPQPTSGGNLAKTTESDIFDQLARLSQLRVRSPPAVSLGTSAGFNASASAAPSPSIVSPPPGGYAQGMGMGSSPVPLGQHLHAQQTGLLPPPRAPSVGGGVGASGPRGPYAPVPANQTLLQPLIPTTTGFGGFVPTRGAQASPFQQQQQSPFQQQQPLQFQQPSFLSAQPTGFGAQPMLPQQTGFQMSGPLMSQPTGFGGYGGGGAPPPPPPVPPLPSFQSSNSFGQMQPSPTGFNTGFGQPPSFNGGGMHTGLPQQQQQQQQQGKDTSPANIFAQMKAGTFANDAAPQSSDKYDALRPAPAQLTAQPTGWGYPGFPGGYGGYQ</sequence>
<feature type="compositionally biased region" description="Low complexity" evidence="12">
    <location>
        <begin position="418"/>
        <end position="442"/>
    </location>
</feature>
<accession>W4KEV7</accession>
<feature type="compositionally biased region" description="Polar residues" evidence="12">
    <location>
        <begin position="1086"/>
        <end position="1101"/>
    </location>
</feature>
<keyword evidence="10" id="KW-0963">Cytoplasm</keyword>
<evidence type="ECO:0000313" key="14">
    <source>
        <dbReference type="EMBL" id="ETW83601.1"/>
    </source>
</evidence>
<feature type="region of interest" description="Disordered" evidence="12">
    <location>
        <begin position="285"/>
        <end position="357"/>
    </location>
</feature>
<evidence type="ECO:0000256" key="1">
    <source>
        <dbReference type="ARBA" id="ARBA00004125"/>
    </source>
</evidence>
<dbReference type="InterPro" id="IPR035800">
    <property type="entry name" value="Sla1_SH3_1"/>
</dbReference>
<evidence type="ECO:0000256" key="11">
    <source>
        <dbReference type="PROSITE-ProRule" id="PRU00192"/>
    </source>
</evidence>
<feature type="compositionally biased region" description="Gly residues" evidence="12">
    <location>
        <begin position="1219"/>
        <end position="1231"/>
    </location>
</feature>
<proteinExistence type="inferred from homology"/>
<feature type="compositionally biased region" description="Polar residues" evidence="12">
    <location>
        <begin position="539"/>
        <end position="550"/>
    </location>
</feature>
<dbReference type="InterPro" id="IPR036028">
    <property type="entry name" value="SH3-like_dom_sf"/>
</dbReference>
<evidence type="ECO:0000256" key="2">
    <source>
        <dbReference type="ARBA" id="ARBA00004134"/>
    </source>
</evidence>
<evidence type="ECO:0000256" key="10">
    <source>
        <dbReference type="ARBA" id="ARBA00023212"/>
    </source>
</evidence>
<dbReference type="InterPro" id="IPR013761">
    <property type="entry name" value="SAM/pointed_sf"/>
</dbReference>
<feature type="domain" description="SH3" evidence="13">
    <location>
        <begin position="359"/>
        <end position="419"/>
    </location>
</feature>
<feature type="compositionally biased region" description="Basic and acidic residues" evidence="12">
    <location>
        <begin position="551"/>
        <end position="570"/>
    </location>
</feature>
<feature type="compositionally biased region" description="Basic and acidic residues" evidence="12">
    <location>
        <begin position="750"/>
        <end position="759"/>
    </location>
</feature>
<feature type="region of interest" description="Disordered" evidence="12">
    <location>
        <begin position="613"/>
        <end position="657"/>
    </location>
</feature>
<feature type="region of interest" description="Disordered" evidence="12">
    <location>
        <begin position="418"/>
        <end position="570"/>
    </location>
</feature>
<dbReference type="SMART" id="SM00326">
    <property type="entry name" value="SH3"/>
    <property type="match status" value="3"/>
</dbReference>
<dbReference type="GO" id="GO:0030674">
    <property type="term" value="F:protein-macromolecule adaptor activity"/>
    <property type="evidence" value="ECO:0007669"/>
    <property type="project" value="InterPro"/>
</dbReference>
<feature type="domain" description="SH3" evidence="13">
    <location>
        <begin position="70"/>
        <end position="131"/>
    </location>
</feature>
<dbReference type="Gene3D" id="2.30.30.40">
    <property type="entry name" value="SH3 Domains"/>
    <property type="match status" value="3"/>
</dbReference>
<dbReference type="PROSITE" id="PS50002">
    <property type="entry name" value="SH3"/>
    <property type="match status" value="2"/>
</dbReference>
<dbReference type="Pfam" id="PF24081">
    <property type="entry name" value="PH_SLA1"/>
    <property type="match status" value="1"/>
</dbReference>
<keyword evidence="8" id="KW-0967">Endosome</keyword>